<organism evidence="1 2">
    <name type="scientific">Parascaris univalens</name>
    <name type="common">Nematode worm</name>
    <dbReference type="NCBI Taxonomy" id="6257"/>
    <lineage>
        <taxon>Eukaryota</taxon>
        <taxon>Metazoa</taxon>
        <taxon>Ecdysozoa</taxon>
        <taxon>Nematoda</taxon>
        <taxon>Chromadorea</taxon>
        <taxon>Rhabditida</taxon>
        <taxon>Spirurina</taxon>
        <taxon>Ascaridomorpha</taxon>
        <taxon>Ascaridoidea</taxon>
        <taxon>Ascarididae</taxon>
        <taxon>Parascaris</taxon>
    </lineage>
</organism>
<dbReference type="Proteomes" id="UP000887569">
    <property type="component" value="Unplaced"/>
</dbReference>
<proteinExistence type="predicted"/>
<name>A0A915AG30_PARUN</name>
<dbReference type="AlphaFoldDB" id="A0A915AG30"/>
<evidence type="ECO:0000313" key="1">
    <source>
        <dbReference type="Proteomes" id="UP000887569"/>
    </source>
</evidence>
<evidence type="ECO:0000313" key="2">
    <source>
        <dbReference type="WBParaSite" id="PgR007_g054_t01"/>
    </source>
</evidence>
<dbReference type="WBParaSite" id="PgR007_g054_t01">
    <property type="protein sequence ID" value="PgR007_g054_t01"/>
    <property type="gene ID" value="PgR007_g054"/>
</dbReference>
<reference evidence="2" key="1">
    <citation type="submission" date="2022-11" db="UniProtKB">
        <authorList>
            <consortium name="WormBaseParasite"/>
        </authorList>
    </citation>
    <scope>IDENTIFICATION</scope>
</reference>
<accession>A0A915AG30</accession>
<protein>
    <submittedName>
        <fullName evidence="2">Uncharacterized protein</fullName>
    </submittedName>
</protein>
<sequence>MASFWKCMHSTVCEQLLTLSLELRDGGHESQPSFGTKLQPCREIFGKEGWRKEEKPATEERTFIVFNPLSSDITTKLACWKRVGLSTIHTLQIIHFYKANLQYQFKHASFRQLRRPNKQQTSS</sequence>
<keyword evidence="1" id="KW-1185">Reference proteome</keyword>